<feature type="transmembrane region" description="Helical" evidence="8">
    <location>
        <begin position="41"/>
        <end position="60"/>
    </location>
</feature>
<evidence type="ECO:0000256" key="8">
    <source>
        <dbReference type="SAM" id="Phobius"/>
    </source>
</evidence>
<feature type="transmembrane region" description="Helical" evidence="8">
    <location>
        <begin position="401"/>
        <end position="425"/>
    </location>
</feature>
<dbReference type="PANTHER" id="PTHR32024">
    <property type="entry name" value="TRK SYSTEM POTASSIUM UPTAKE PROTEIN TRKG-RELATED"/>
    <property type="match status" value="1"/>
</dbReference>
<dbReference type="EMBL" id="BNAR01000004">
    <property type="protein sequence ID" value="GHH40822.1"/>
    <property type="molecule type" value="Genomic_DNA"/>
</dbReference>
<feature type="transmembrane region" description="Helical" evidence="8">
    <location>
        <begin position="157"/>
        <end position="177"/>
    </location>
</feature>
<evidence type="ECO:0000256" key="7">
    <source>
        <dbReference type="ARBA" id="ARBA00023136"/>
    </source>
</evidence>
<comment type="caution">
    <text evidence="9">The sequence shown here is derived from an EMBL/GenBank/DDBJ whole genome shotgun (WGS) entry which is preliminary data.</text>
</comment>
<keyword evidence="3" id="KW-1003">Cell membrane</keyword>
<keyword evidence="5 8" id="KW-1133">Transmembrane helix</keyword>
<dbReference type="RefSeq" id="WP_229904787.1">
    <property type="nucleotide sequence ID" value="NZ_BNAR01000004.1"/>
</dbReference>
<feature type="transmembrane region" description="Helical" evidence="8">
    <location>
        <begin position="72"/>
        <end position="96"/>
    </location>
</feature>
<keyword evidence="6" id="KW-0406">Ion transport</keyword>
<keyword evidence="4 8" id="KW-0812">Transmembrane</keyword>
<accession>A0ABQ3MDH0</accession>
<dbReference type="Pfam" id="PF02386">
    <property type="entry name" value="TrkH"/>
    <property type="match status" value="1"/>
</dbReference>
<protein>
    <submittedName>
        <fullName evidence="9">Potassium transporter Trk</fullName>
    </submittedName>
</protein>
<keyword evidence="10" id="KW-1185">Reference proteome</keyword>
<proteinExistence type="predicted"/>
<evidence type="ECO:0000256" key="1">
    <source>
        <dbReference type="ARBA" id="ARBA00004651"/>
    </source>
</evidence>
<dbReference type="PANTHER" id="PTHR32024:SF1">
    <property type="entry name" value="KTR SYSTEM POTASSIUM UPTAKE PROTEIN B"/>
    <property type="match status" value="1"/>
</dbReference>
<feature type="transmembrane region" description="Helical" evidence="8">
    <location>
        <begin position="189"/>
        <end position="209"/>
    </location>
</feature>
<evidence type="ECO:0000313" key="9">
    <source>
        <dbReference type="EMBL" id="GHH40822.1"/>
    </source>
</evidence>
<organism evidence="9 10">
    <name type="scientific">Lentzea cavernae</name>
    <dbReference type="NCBI Taxonomy" id="2020703"/>
    <lineage>
        <taxon>Bacteria</taxon>
        <taxon>Bacillati</taxon>
        <taxon>Actinomycetota</taxon>
        <taxon>Actinomycetes</taxon>
        <taxon>Pseudonocardiales</taxon>
        <taxon>Pseudonocardiaceae</taxon>
        <taxon>Lentzea</taxon>
    </lineage>
</organism>
<evidence type="ECO:0000256" key="4">
    <source>
        <dbReference type="ARBA" id="ARBA00022692"/>
    </source>
</evidence>
<comment type="subcellular location">
    <subcellularLocation>
        <location evidence="1">Cell membrane</location>
        <topology evidence="1">Multi-pass membrane protein</topology>
    </subcellularLocation>
</comment>
<feature type="transmembrane region" description="Helical" evidence="8">
    <location>
        <begin position="230"/>
        <end position="250"/>
    </location>
</feature>
<feature type="transmembrane region" description="Helical" evidence="8">
    <location>
        <begin position="12"/>
        <end position="29"/>
    </location>
</feature>
<sequence>MITGWRHPARLVVLAFLAATAAGTALLMLPMSAESGRMTGFMDALFTAASGISGTGLAVVDTGSHWSTFGEVVLLVLWQVGGFGIMTLTSVLALLVSHKLGLHLQLTVKTETNTLNLGQVRAVVAGVVAISLVVEAVGAVVLALRFWLGYGEPFGRALYSGVFHSVSSFNSVGLALYPDSLVRYATDPWVCLPIVVVAVLGGLGFPVLFELLRRRRRKRWSLHTRITVPVYLGLMAFGTLVVLVVEWGRAGTLGPFGFGDKVLVGLFHGVMFGTAGFNTVDVAQLQPATMLAGDVLMFIGGGSAGTTGGIKVTTFALLAYVLLAEVRAEPSVHVMGRRISAEVQRQAVTVALLGVGVVMAATLVLLATSSFRLDDVLFETTAAFGGVGLSSGITADLSVTGQLVVIVLMFIGRVGPITLVSALALRERRRRYELPEERPIVG</sequence>
<feature type="transmembrane region" description="Helical" evidence="8">
    <location>
        <begin position="343"/>
        <end position="367"/>
    </location>
</feature>
<dbReference type="Proteomes" id="UP000605568">
    <property type="component" value="Unassembled WGS sequence"/>
</dbReference>
<evidence type="ECO:0000256" key="2">
    <source>
        <dbReference type="ARBA" id="ARBA00022448"/>
    </source>
</evidence>
<name>A0ABQ3MDH0_9PSEU</name>
<evidence type="ECO:0000256" key="3">
    <source>
        <dbReference type="ARBA" id="ARBA00022475"/>
    </source>
</evidence>
<gene>
    <name evidence="9" type="ORF">GCM10017774_34910</name>
</gene>
<reference evidence="10" key="1">
    <citation type="journal article" date="2019" name="Int. J. Syst. Evol. Microbiol.">
        <title>The Global Catalogue of Microorganisms (GCM) 10K type strain sequencing project: providing services to taxonomists for standard genome sequencing and annotation.</title>
        <authorList>
            <consortium name="The Broad Institute Genomics Platform"/>
            <consortium name="The Broad Institute Genome Sequencing Center for Infectious Disease"/>
            <person name="Wu L."/>
            <person name="Ma J."/>
        </authorList>
    </citation>
    <scope>NUCLEOTIDE SEQUENCE [LARGE SCALE GENOMIC DNA]</scope>
    <source>
        <strain evidence="10">CGMCC 4.7367</strain>
    </source>
</reference>
<evidence type="ECO:0000256" key="6">
    <source>
        <dbReference type="ARBA" id="ARBA00023065"/>
    </source>
</evidence>
<feature type="transmembrane region" description="Helical" evidence="8">
    <location>
        <begin position="295"/>
        <end position="323"/>
    </location>
</feature>
<dbReference type="InterPro" id="IPR003445">
    <property type="entry name" value="Cat_transpt"/>
</dbReference>
<feature type="transmembrane region" description="Helical" evidence="8">
    <location>
        <begin position="122"/>
        <end position="148"/>
    </location>
</feature>
<evidence type="ECO:0000256" key="5">
    <source>
        <dbReference type="ARBA" id="ARBA00022989"/>
    </source>
</evidence>
<keyword evidence="7 8" id="KW-0472">Membrane</keyword>
<keyword evidence="2" id="KW-0813">Transport</keyword>
<evidence type="ECO:0000313" key="10">
    <source>
        <dbReference type="Proteomes" id="UP000605568"/>
    </source>
</evidence>